<dbReference type="Pfam" id="PF22241">
    <property type="entry name" value="PSMD12-CSN4_N"/>
    <property type="match status" value="1"/>
</dbReference>
<evidence type="ECO:0000256" key="2">
    <source>
        <dbReference type="ARBA" id="ARBA00004496"/>
    </source>
</evidence>
<dbReference type="EMBL" id="HBIP01022447">
    <property type="protein sequence ID" value="CAE0498364.1"/>
    <property type="molecule type" value="Transcribed_RNA"/>
</dbReference>
<dbReference type="Gene3D" id="1.10.10.10">
    <property type="entry name" value="Winged helix-like DNA-binding domain superfamily/Winged helix DNA-binding domain"/>
    <property type="match status" value="1"/>
</dbReference>
<gene>
    <name evidence="9" type="ORF">DTER00134_LOCUS13437</name>
</gene>
<name>A0A7S3R0E0_DUNTE</name>
<proteinExistence type="inferred from homology"/>
<protein>
    <recommendedName>
        <fullName evidence="4">COP9 signalosome complex subunit 4</fullName>
    </recommendedName>
</protein>
<feature type="domain" description="PCI" evidence="8">
    <location>
        <begin position="199"/>
        <end position="367"/>
    </location>
</feature>
<dbReference type="Pfam" id="PF01399">
    <property type="entry name" value="PCI"/>
    <property type="match status" value="1"/>
</dbReference>
<evidence type="ECO:0000313" key="9">
    <source>
        <dbReference type="EMBL" id="CAE0498364.1"/>
    </source>
</evidence>
<comment type="similarity">
    <text evidence="3">Belongs to the CSN4 family.</text>
</comment>
<keyword evidence="5" id="KW-0963">Cytoplasm</keyword>
<evidence type="ECO:0000256" key="1">
    <source>
        <dbReference type="ARBA" id="ARBA00004123"/>
    </source>
</evidence>
<organism evidence="9">
    <name type="scientific">Dunaliella tertiolecta</name>
    <name type="common">Green alga</name>
    <dbReference type="NCBI Taxonomy" id="3047"/>
    <lineage>
        <taxon>Eukaryota</taxon>
        <taxon>Viridiplantae</taxon>
        <taxon>Chlorophyta</taxon>
        <taxon>core chlorophytes</taxon>
        <taxon>Chlorophyceae</taxon>
        <taxon>CS clade</taxon>
        <taxon>Chlamydomonadales</taxon>
        <taxon>Dunaliellaceae</taxon>
        <taxon>Dunaliella</taxon>
    </lineage>
</organism>
<dbReference type="SUPFAM" id="SSF46785">
    <property type="entry name" value="Winged helix' DNA-binding domain"/>
    <property type="match status" value="1"/>
</dbReference>
<dbReference type="GO" id="GO:0008180">
    <property type="term" value="C:COP9 signalosome"/>
    <property type="evidence" value="ECO:0007669"/>
    <property type="project" value="UniProtKB-KW"/>
</dbReference>
<evidence type="ECO:0000256" key="6">
    <source>
        <dbReference type="ARBA" id="ARBA00022790"/>
    </source>
</evidence>
<evidence type="ECO:0000256" key="7">
    <source>
        <dbReference type="ARBA" id="ARBA00023242"/>
    </source>
</evidence>
<evidence type="ECO:0000256" key="3">
    <source>
        <dbReference type="ARBA" id="ARBA00010417"/>
    </source>
</evidence>
<dbReference type="PROSITE" id="PS50250">
    <property type="entry name" value="PCI"/>
    <property type="match status" value="1"/>
</dbReference>
<dbReference type="PANTHER" id="PTHR10855">
    <property type="entry name" value="26S PROTEASOME NON-ATPASE REGULATORY SUBUNIT 12/COP9 SIGNALOSOME COMPLEX SUBUNIT 4"/>
    <property type="match status" value="1"/>
</dbReference>
<comment type="subcellular location">
    <subcellularLocation>
        <location evidence="2">Cytoplasm</location>
    </subcellularLocation>
    <subcellularLocation>
        <location evidence="1">Nucleus</location>
    </subcellularLocation>
</comment>
<dbReference type="PANTHER" id="PTHR10855:SF2">
    <property type="entry name" value="COP9 SIGNALOSOME COMPLEX SUBUNIT 4"/>
    <property type="match status" value="1"/>
</dbReference>
<accession>A0A7S3R0E0</accession>
<evidence type="ECO:0000256" key="4">
    <source>
        <dbReference type="ARBA" id="ARBA00014881"/>
    </source>
</evidence>
<keyword evidence="6" id="KW-0736">Signalosome</keyword>
<dbReference type="InterPro" id="IPR000717">
    <property type="entry name" value="PCI_dom"/>
</dbReference>
<evidence type="ECO:0000259" key="8">
    <source>
        <dbReference type="PROSITE" id="PS50250"/>
    </source>
</evidence>
<dbReference type="AlphaFoldDB" id="A0A7S3R0E0"/>
<dbReference type="InterPro" id="IPR036388">
    <property type="entry name" value="WH-like_DNA-bd_sf"/>
</dbReference>
<reference evidence="9" key="1">
    <citation type="submission" date="2021-01" db="EMBL/GenBank/DDBJ databases">
        <authorList>
            <person name="Corre E."/>
            <person name="Pelletier E."/>
            <person name="Niang G."/>
            <person name="Scheremetjew M."/>
            <person name="Finn R."/>
            <person name="Kale V."/>
            <person name="Holt S."/>
            <person name="Cochrane G."/>
            <person name="Meng A."/>
            <person name="Brown T."/>
            <person name="Cohen L."/>
        </authorList>
    </citation>
    <scope>NUCLEOTIDE SEQUENCE</scope>
    <source>
        <strain evidence="9">CCMP1320</strain>
    </source>
</reference>
<dbReference type="InterPro" id="IPR036390">
    <property type="entry name" value="WH_DNA-bd_sf"/>
</dbReference>
<dbReference type="InterPro" id="IPR054559">
    <property type="entry name" value="PSMD12-CSN4-like_N"/>
</dbReference>
<dbReference type="SMART" id="SM00088">
    <property type="entry name" value="PINT"/>
    <property type="match status" value="1"/>
</dbReference>
<dbReference type="GO" id="GO:0005829">
    <property type="term" value="C:cytosol"/>
    <property type="evidence" value="ECO:0007669"/>
    <property type="project" value="TreeGrafter"/>
</dbReference>
<dbReference type="InterPro" id="IPR040134">
    <property type="entry name" value="PSMD12/CSN4"/>
</dbReference>
<sequence length="401" mass="44180">MAEVTAQLNSIASGQDQKAKAEEYKKVLSKVLGDASVEGCRAFVDHMLSESVPLVLSRHLLQVFAQGIGSLPPEVHKPVAKEALQRVQPRMVSFEEQVAIIRESLATQLEREEQWAESASILAGIDLDSGMRNIDPLYKLQMNIKIAMLFLEDDDPVSAEMFIKKASSLIAHSKDPAIELQYKTCYARILDSKRKFVEAALRYYELSSTAMNISGGMVTAADLEQALNAAITCTILAAAGPQRSRMLSLLYKDERSQKLEVYPFLEKVFLERILGRAEVDAFSRGLRPHQVAQLPDGSTVLDRAVMQHNLLSASKLYNNITFTELGALLGVTPEKAEGIAADMILDGRLPGTIDQVEGLIRFDDKVESLLLWDAQIQNVCQKVNDIVDHIALSGIPTSLTA</sequence>
<keyword evidence="7" id="KW-0539">Nucleus</keyword>
<evidence type="ECO:0000256" key="5">
    <source>
        <dbReference type="ARBA" id="ARBA00022490"/>
    </source>
</evidence>